<dbReference type="PANTHER" id="PTHR19282">
    <property type="entry name" value="TETRASPANIN"/>
    <property type="match status" value="1"/>
</dbReference>
<keyword evidence="5 6" id="KW-0472">Membrane</keyword>
<gene>
    <name evidence="7" type="ORF">SDRG_16814</name>
</gene>
<protein>
    <recommendedName>
        <fullName evidence="9">Tetraspanin</fullName>
    </recommendedName>
</protein>
<feature type="transmembrane region" description="Helical" evidence="6">
    <location>
        <begin position="12"/>
        <end position="29"/>
    </location>
</feature>
<evidence type="ECO:0000256" key="1">
    <source>
        <dbReference type="ARBA" id="ARBA00004141"/>
    </source>
</evidence>
<evidence type="ECO:0000256" key="5">
    <source>
        <dbReference type="ARBA" id="ARBA00023136"/>
    </source>
</evidence>
<sequence>MCTDISKVTLIVLNLAFVVAGALLIWVGASTSSGWSNIFESASNGSTTTTFNLILAFGVLVLLIAFMGLMGALKRQKCLLYTYSFFVFVALAIFILIMITGFAGASTANKWSDAKFPAEDAEKSVAEAFDTAYCGVMLQHYCAAGSLGDAIAIFSPSTSSALTPIIKALNLNANDQTGLSGLCKSLNSTAAGSLVELNVKTFKTICDECKKTEDVDFSDLYKWGQDNCPLTTSTASWCLSYIETNKYDTATDVVYPKCRPAVLDLFKSFANKIAIGALIFAIAALVVLVMACVVARSGAKDGSMA</sequence>
<evidence type="ECO:0008006" key="9">
    <source>
        <dbReference type="Google" id="ProtNLM"/>
    </source>
</evidence>
<dbReference type="AlphaFoldDB" id="T0R010"/>
<dbReference type="RefSeq" id="XP_008621256.1">
    <property type="nucleotide sequence ID" value="XM_008623034.1"/>
</dbReference>
<dbReference type="PRINTS" id="PR00259">
    <property type="entry name" value="TMFOUR"/>
</dbReference>
<dbReference type="PANTHER" id="PTHR19282:SF522">
    <property type="entry name" value="TETRASPANIN"/>
    <property type="match status" value="1"/>
</dbReference>
<accession>T0R010</accession>
<evidence type="ECO:0000256" key="4">
    <source>
        <dbReference type="ARBA" id="ARBA00022989"/>
    </source>
</evidence>
<name>T0R010_SAPDV</name>
<evidence type="ECO:0000256" key="2">
    <source>
        <dbReference type="ARBA" id="ARBA00006840"/>
    </source>
</evidence>
<keyword evidence="4 6" id="KW-1133">Transmembrane helix</keyword>
<dbReference type="OrthoDB" id="71600at2759"/>
<feature type="transmembrane region" description="Helical" evidence="6">
    <location>
        <begin position="49"/>
        <end position="73"/>
    </location>
</feature>
<dbReference type="Proteomes" id="UP000030762">
    <property type="component" value="Unassembled WGS sequence"/>
</dbReference>
<dbReference type="EMBL" id="JH767285">
    <property type="protein sequence ID" value="EQC25318.1"/>
    <property type="molecule type" value="Genomic_DNA"/>
</dbReference>
<comment type="subcellular location">
    <subcellularLocation>
        <location evidence="1">Membrane</location>
        <topology evidence="1">Multi-pass membrane protein</topology>
    </subcellularLocation>
</comment>
<keyword evidence="8" id="KW-1185">Reference proteome</keyword>
<dbReference type="OMA" id="YDKILTW"/>
<dbReference type="STRING" id="1156394.T0R010"/>
<feature type="transmembrane region" description="Helical" evidence="6">
    <location>
        <begin position="80"/>
        <end position="103"/>
    </location>
</feature>
<feature type="transmembrane region" description="Helical" evidence="6">
    <location>
        <begin position="273"/>
        <end position="295"/>
    </location>
</feature>
<reference evidence="7 8" key="1">
    <citation type="submission" date="2012-04" db="EMBL/GenBank/DDBJ databases">
        <title>The Genome Sequence of Saprolegnia declina VS20.</title>
        <authorList>
            <consortium name="The Broad Institute Genome Sequencing Platform"/>
            <person name="Russ C."/>
            <person name="Nusbaum C."/>
            <person name="Tyler B."/>
            <person name="van West P."/>
            <person name="Dieguez-Uribeondo J."/>
            <person name="de Bruijn I."/>
            <person name="Tripathy S."/>
            <person name="Jiang R."/>
            <person name="Young S.K."/>
            <person name="Zeng Q."/>
            <person name="Gargeya S."/>
            <person name="Fitzgerald M."/>
            <person name="Haas B."/>
            <person name="Abouelleil A."/>
            <person name="Alvarado L."/>
            <person name="Arachchi H.M."/>
            <person name="Berlin A."/>
            <person name="Chapman S.B."/>
            <person name="Goldberg J."/>
            <person name="Griggs A."/>
            <person name="Gujja S."/>
            <person name="Hansen M."/>
            <person name="Howarth C."/>
            <person name="Imamovic A."/>
            <person name="Larimer J."/>
            <person name="McCowen C."/>
            <person name="Montmayeur A."/>
            <person name="Murphy C."/>
            <person name="Neiman D."/>
            <person name="Pearson M."/>
            <person name="Priest M."/>
            <person name="Roberts A."/>
            <person name="Saif S."/>
            <person name="Shea T."/>
            <person name="Sisk P."/>
            <person name="Sykes S."/>
            <person name="Wortman J."/>
            <person name="Nusbaum C."/>
            <person name="Birren B."/>
        </authorList>
    </citation>
    <scope>NUCLEOTIDE SEQUENCE [LARGE SCALE GENOMIC DNA]</scope>
    <source>
        <strain evidence="7 8">VS20</strain>
    </source>
</reference>
<dbReference type="InterPro" id="IPR018499">
    <property type="entry name" value="Tetraspanin/Peripherin"/>
</dbReference>
<proteinExistence type="inferred from homology"/>
<keyword evidence="3 6" id="KW-0812">Transmembrane</keyword>
<organism evidence="7 8">
    <name type="scientific">Saprolegnia diclina (strain VS20)</name>
    <dbReference type="NCBI Taxonomy" id="1156394"/>
    <lineage>
        <taxon>Eukaryota</taxon>
        <taxon>Sar</taxon>
        <taxon>Stramenopiles</taxon>
        <taxon>Oomycota</taxon>
        <taxon>Saprolegniomycetes</taxon>
        <taxon>Saprolegniales</taxon>
        <taxon>Saprolegniaceae</taxon>
        <taxon>Saprolegnia</taxon>
    </lineage>
</organism>
<dbReference type="GeneID" id="19957541"/>
<evidence type="ECO:0000313" key="7">
    <source>
        <dbReference type="EMBL" id="EQC25318.1"/>
    </source>
</evidence>
<comment type="similarity">
    <text evidence="2">Belongs to the tetraspanin (TM4SF) family.</text>
</comment>
<evidence type="ECO:0000256" key="6">
    <source>
        <dbReference type="SAM" id="Phobius"/>
    </source>
</evidence>
<evidence type="ECO:0000256" key="3">
    <source>
        <dbReference type="ARBA" id="ARBA00022692"/>
    </source>
</evidence>
<dbReference type="GO" id="GO:0016020">
    <property type="term" value="C:membrane"/>
    <property type="evidence" value="ECO:0007669"/>
    <property type="project" value="UniProtKB-SubCell"/>
</dbReference>
<dbReference type="VEuPathDB" id="FungiDB:SDRG_16814"/>
<dbReference type="InterPro" id="IPR018503">
    <property type="entry name" value="Tetraspanin_CS"/>
</dbReference>
<dbReference type="Pfam" id="PF00335">
    <property type="entry name" value="Tetraspanin"/>
    <property type="match status" value="1"/>
</dbReference>
<dbReference type="PROSITE" id="PS00421">
    <property type="entry name" value="TM4_1"/>
    <property type="match status" value="1"/>
</dbReference>
<evidence type="ECO:0000313" key="8">
    <source>
        <dbReference type="Proteomes" id="UP000030762"/>
    </source>
</evidence>
<dbReference type="InParanoid" id="T0R010"/>